<evidence type="ECO:0000256" key="3">
    <source>
        <dbReference type="ARBA" id="ARBA00035643"/>
    </source>
</evidence>
<dbReference type="AlphaFoldDB" id="A0A9W6UZK8"/>
<proteinExistence type="inferred from homology"/>
<comment type="caution">
    <text evidence="4">The sequence shown here is derived from an EMBL/GenBank/DDBJ whole genome shotgun (WGS) entry which is preliminary data.</text>
</comment>
<keyword evidence="5" id="KW-1185">Reference proteome</keyword>
<dbReference type="PANTHER" id="PTHR36852">
    <property type="entry name" value="PROTEIN GVPL 2"/>
    <property type="match status" value="1"/>
</dbReference>
<evidence type="ECO:0000256" key="1">
    <source>
        <dbReference type="ARBA" id="ARBA00022987"/>
    </source>
</evidence>
<evidence type="ECO:0000313" key="5">
    <source>
        <dbReference type="Proteomes" id="UP001165124"/>
    </source>
</evidence>
<organism evidence="4 5">
    <name type="scientific">Actinomadura rubrobrunea</name>
    <dbReference type="NCBI Taxonomy" id="115335"/>
    <lineage>
        <taxon>Bacteria</taxon>
        <taxon>Bacillati</taxon>
        <taxon>Actinomycetota</taxon>
        <taxon>Actinomycetes</taxon>
        <taxon>Streptosporangiales</taxon>
        <taxon>Thermomonosporaceae</taxon>
        <taxon>Actinomadura</taxon>
    </lineage>
</organism>
<name>A0A9W6UZK8_9ACTN</name>
<dbReference type="InterPro" id="IPR009430">
    <property type="entry name" value="GvpL/GvpF"/>
</dbReference>
<dbReference type="GO" id="GO:0031411">
    <property type="term" value="C:gas vesicle"/>
    <property type="evidence" value="ECO:0007669"/>
    <property type="project" value="UniProtKB-SubCell"/>
</dbReference>
<evidence type="ECO:0000256" key="2">
    <source>
        <dbReference type="ARBA" id="ARBA00035108"/>
    </source>
</evidence>
<evidence type="ECO:0000313" key="4">
    <source>
        <dbReference type="EMBL" id="GLW67352.1"/>
    </source>
</evidence>
<dbReference type="Pfam" id="PF06386">
    <property type="entry name" value="GvpL_GvpF"/>
    <property type="match status" value="1"/>
</dbReference>
<sequence length="262" mass="28628">MTRPDLAADTGTAATGTPLYIYGVTRRDATLPQGLLGLDDHPVTLVTDGGCAAAVSPLPQDRPLGRRADLMRHQRVLTALVEADLAVLPFRFGAAMTGQEAVAKELLAANADRFARALDGVDGRLELRLKGTYVEDTVLREVMSDDPEVAALAQRLRQAPADAADALYYDRVRLGELISQALQRRREHDARVLLERVAPAAERVVPKTPARDEDVVDAAFLVGRDRRGDFEEAVERLGAEYADRIRLRLVGPLPPYDFVPDS</sequence>
<dbReference type="GO" id="GO:0031412">
    <property type="term" value="P:gas vesicle organization"/>
    <property type="evidence" value="ECO:0007669"/>
    <property type="project" value="InterPro"/>
</dbReference>
<comment type="similarity">
    <text evidence="3">Belongs to the gas vesicle GvpF/GvpL family.</text>
</comment>
<comment type="subcellular location">
    <subcellularLocation>
        <location evidence="2">Gas vesicle</location>
    </subcellularLocation>
</comment>
<dbReference type="RefSeq" id="WP_067914485.1">
    <property type="nucleotide sequence ID" value="NZ_BSRZ01000022.1"/>
</dbReference>
<gene>
    <name evidence="4" type="ORF">Arub01_55950</name>
</gene>
<reference evidence="4" key="1">
    <citation type="submission" date="2023-02" db="EMBL/GenBank/DDBJ databases">
        <title>Actinomadura rubrobrunea NBRC 14622.</title>
        <authorList>
            <person name="Ichikawa N."/>
            <person name="Sato H."/>
            <person name="Tonouchi N."/>
        </authorList>
    </citation>
    <scope>NUCLEOTIDE SEQUENCE</scope>
    <source>
        <strain evidence="4">NBRC 14622</strain>
    </source>
</reference>
<keyword evidence="1" id="KW-0304">Gas vesicle</keyword>
<accession>A0A9W6UZK8</accession>
<dbReference type="EMBL" id="BSRZ01000022">
    <property type="protein sequence ID" value="GLW67352.1"/>
    <property type="molecule type" value="Genomic_DNA"/>
</dbReference>
<dbReference type="PANTHER" id="PTHR36852:SF1">
    <property type="entry name" value="PROTEIN GVPL 2"/>
    <property type="match status" value="1"/>
</dbReference>
<protein>
    <submittedName>
        <fullName evidence="4">Gas vesicle protein</fullName>
    </submittedName>
</protein>
<dbReference type="Proteomes" id="UP001165124">
    <property type="component" value="Unassembled WGS sequence"/>
</dbReference>